<dbReference type="Pfam" id="PF01565">
    <property type="entry name" value="FAD_binding_4"/>
    <property type="match status" value="1"/>
</dbReference>
<dbReference type="PANTHER" id="PTHR42973:SF9">
    <property type="entry name" value="FAD-BINDING PCMH-TYPE DOMAIN-CONTAINING PROTEIN-RELATED"/>
    <property type="match status" value="1"/>
</dbReference>
<keyword evidence="6" id="KW-0732">Signal</keyword>
<dbReference type="PANTHER" id="PTHR42973">
    <property type="entry name" value="BINDING OXIDOREDUCTASE, PUTATIVE (AFU_ORTHOLOGUE AFUA_1G17690)-RELATED"/>
    <property type="match status" value="1"/>
</dbReference>
<feature type="domain" description="FAD-binding PCMH-type" evidence="7">
    <location>
        <begin position="70"/>
        <end position="240"/>
    </location>
</feature>
<evidence type="ECO:0000256" key="2">
    <source>
        <dbReference type="ARBA" id="ARBA00005466"/>
    </source>
</evidence>
<accession>A0A6G1JYJ6</accession>
<dbReference type="InterPro" id="IPR036318">
    <property type="entry name" value="FAD-bd_PCMH-like_sf"/>
</dbReference>
<evidence type="ECO:0000256" key="5">
    <source>
        <dbReference type="ARBA" id="ARBA00023002"/>
    </source>
</evidence>
<comment type="cofactor">
    <cofactor evidence="1">
        <name>FAD</name>
        <dbReference type="ChEBI" id="CHEBI:57692"/>
    </cofactor>
</comment>
<dbReference type="GO" id="GO:0016491">
    <property type="term" value="F:oxidoreductase activity"/>
    <property type="evidence" value="ECO:0007669"/>
    <property type="project" value="UniProtKB-KW"/>
</dbReference>
<dbReference type="InterPro" id="IPR016169">
    <property type="entry name" value="FAD-bd_PCMH_sub2"/>
</dbReference>
<evidence type="ECO:0000313" key="9">
    <source>
        <dbReference type="Proteomes" id="UP000799428"/>
    </source>
</evidence>
<evidence type="ECO:0000256" key="4">
    <source>
        <dbReference type="ARBA" id="ARBA00022827"/>
    </source>
</evidence>
<keyword evidence="9" id="KW-1185">Reference proteome</keyword>
<dbReference type="InterPro" id="IPR016166">
    <property type="entry name" value="FAD-bd_PCMH"/>
</dbReference>
<protein>
    <submittedName>
        <fullName evidence="8">FAD-binding domain-containing protein</fullName>
    </submittedName>
</protein>
<dbReference type="EMBL" id="MU005778">
    <property type="protein sequence ID" value="KAF2705684.1"/>
    <property type="molecule type" value="Genomic_DNA"/>
</dbReference>
<name>A0A6G1JYJ6_9PLEO</name>
<evidence type="ECO:0000256" key="3">
    <source>
        <dbReference type="ARBA" id="ARBA00022630"/>
    </source>
</evidence>
<evidence type="ECO:0000256" key="1">
    <source>
        <dbReference type="ARBA" id="ARBA00001974"/>
    </source>
</evidence>
<dbReference type="Gene3D" id="3.40.462.20">
    <property type="match status" value="1"/>
</dbReference>
<gene>
    <name evidence="8" type="ORF">K504DRAFT_440047</name>
</gene>
<dbReference type="Gene3D" id="3.30.465.10">
    <property type="match status" value="1"/>
</dbReference>
<evidence type="ECO:0000259" key="7">
    <source>
        <dbReference type="PROSITE" id="PS51387"/>
    </source>
</evidence>
<dbReference type="AlphaFoldDB" id="A0A6G1JYJ6"/>
<keyword evidence="5" id="KW-0560">Oxidoreductase</keyword>
<dbReference type="Proteomes" id="UP000799428">
    <property type="component" value="Unassembled WGS sequence"/>
</dbReference>
<keyword evidence="4" id="KW-0274">FAD</keyword>
<dbReference type="InterPro" id="IPR050416">
    <property type="entry name" value="FAD-linked_Oxidoreductase"/>
</dbReference>
<evidence type="ECO:0000256" key="6">
    <source>
        <dbReference type="SAM" id="SignalP"/>
    </source>
</evidence>
<organism evidence="8 9">
    <name type="scientific">Pleomassaria siparia CBS 279.74</name>
    <dbReference type="NCBI Taxonomy" id="1314801"/>
    <lineage>
        <taxon>Eukaryota</taxon>
        <taxon>Fungi</taxon>
        <taxon>Dikarya</taxon>
        <taxon>Ascomycota</taxon>
        <taxon>Pezizomycotina</taxon>
        <taxon>Dothideomycetes</taxon>
        <taxon>Pleosporomycetidae</taxon>
        <taxon>Pleosporales</taxon>
        <taxon>Pleomassariaceae</taxon>
        <taxon>Pleomassaria</taxon>
    </lineage>
</organism>
<dbReference type="OrthoDB" id="9996127at2759"/>
<dbReference type="GO" id="GO:0071949">
    <property type="term" value="F:FAD binding"/>
    <property type="evidence" value="ECO:0007669"/>
    <property type="project" value="InterPro"/>
</dbReference>
<keyword evidence="3" id="KW-0285">Flavoprotein</keyword>
<sequence length="502" mass="55124">MAFLQSHSLLFLLLLVLSLLCSLSSQTVLGAFGSTRIRNELGPLLSQGCNIIDEASGNLTEATRRWQLFASPNFDAVVQVNNEADIIQTIKYANKYSIPYLAFNTGHGEIKSLGNLRAGIQITIRGMSNITINGNNTATVQGGATNLDIVSTLWKANKQTVSGTCECVGFMGPVLGGGHGFLQGYHGMAADQLLEARVVLANGTVAIASRNQNADLFWALRGAGHNFGIVTEVTTKIYDVPKNDTWYYETFVYSGSSVEMLFTELNNLKGAPAAFEHYAVYLRLPDVDPSNAVVLFSILYHGLATDAEQYVAPFRKFNPLSDTNGTATYPQLAAITGNGINDDICQNENSNRIRYPVYLDRYDPKAQKAVFDNFNMTTARYPALNASLMLFEGLSTQAVAATPINSTAFPYRNYFALSSPVVTYAPNTSFDATAQNFGRSLRSTLYQTSNTSNLRAYVNYAVGEESLQNLYGSEPWRVTKLKGLKQTYDPQNRFRWYAPIGL</sequence>
<proteinExistence type="inferred from homology"/>
<evidence type="ECO:0000313" key="8">
    <source>
        <dbReference type="EMBL" id="KAF2705684.1"/>
    </source>
</evidence>
<dbReference type="PROSITE" id="PS51387">
    <property type="entry name" value="FAD_PCMH"/>
    <property type="match status" value="1"/>
</dbReference>
<reference evidence="8" key="1">
    <citation type="journal article" date="2020" name="Stud. Mycol.">
        <title>101 Dothideomycetes genomes: a test case for predicting lifestyles and emergence of pathogens.</title>
        <authorList>
            <person name="Haridas S."/>
            <person name="Albert R."/>
            <person name="Binder M."/>
            <person name="Bloem J."/>
            <person name="Labutti K."/>
            <person name="Salamov A."/>
            <person name="Andreopoulos B."/>
            <person name="Baker S."/>
            <person name="Barry K."/>
            <person name="Bills G."/>
            <person name="Bluhm B."/>
            <person name="Cannon C."/>
            <person name="Castanera R."/>
            <person name="Culley D."/>
            <person name="Daum C."/>
            <person name="Ezra D."/>
            <person name="Gonzalez J."/>
            <person name="Henrissat B."/>
            <person name="Kuo A."/>
            <person name="Liang C."/>
            <person name="Lipzen A."/>
            <person name="Lutzoni F."/>
            <person name="Magnuson J."/>
            <person name="Mondo S."/>
            <person name="Nolan M."/>
            <person name="Ohm R."/>
            <person name="Pangilinan J."/>
            <person name="Park H.-J."/>
            <person name="Ramirez L."/>
            <person name="Alfaro M."/>
            <person name="Sun H."/>
            <person name="Tritt A."/>
            <person name="Yoshinaga Y."/>
            <person name="Zwiers L.-H."/>
            <person name="Turgeon B."/>
            <person name="Goodwin S."/>
            <person name="Spatafora J."/>
            <person name="Crous P."/>
            <person name="Grigoriev I."/>
        </authorList>
    </citation>
    <scope>NUCLEOTIDE SEQUENCE</scope>
    <source>
        <strain evidence="8">CBS 279.74</strain>
    </source>
</reference>
<feature type="chain" id="PRO_5026002836" evidence="6">
    <location>
        <begin position="26"/>
        <end position="502"/>
    </location>
</feature>
<dbReference type="InterPro" id="IPR006094">
    <property type="entry name" value="Oxid_FAD_bind_N"/>
</dbReference>
<feature type="signal peptide" evidence="6">
    <location>
        <begin position="1"/>
        <end position="25"/>
    </location>
</feature>
<comment type="similarity">
    <text evidence="2">Belongs to the oxygen-dependent FAD-linked oxidoreductase family.</text>
</comment>
<dbReference type="SUPFAM" id="SSF56176">
    <property type="entry name" value="FAD-binding/transporter-associated domain-like"/>
    <property type="match status" value="1"/>
</dbReference>